<evidence type="ECO:0000313" key="3">
    <source>
        <dbReference type="EnsemblMetazoa" id="CapteP189017"/>
    </source>
</evidence>
<reference evidence="4" key="1">
    <citation type="submission" date="2012-12" db="EMBL/GenBank/DDBJ databases">
        <authorList>
            <person name="Hellsten U."/>
            <person name="Grimwood J."/>
            <person name="Chapman J.A."/>
            <person name="Shapiro H."/>
            <person name="Aerts A."/>
            <person name="Otillar R.P."/>
            <person name="Terry A.Y."/>
            <person name="Boore J.L."/>
            <person name="Simakov O."/>
            <person name="Marletaz F."/>
            <person name="Cho S.-J."/>
            <person name="Edsinger-Gonzales E."/>
            <person name="Havlak P."/>
            <person name="Kuo D.-H."/>
            <person name="Larsson T."/>
            <person name="Lv J."/>
            <person name="Arendt D."/>
            <person name="Savage R."/>
            <person name="Osoegawa K."/>
            <person name="de Jong P."/>
            <person name="Lindberg D.R."/>
            <person name="Seaver E.C."/>
            <person name="Weisblat D.A."/>
            <person name="Putnam N.H."/>
            <person name="Grigoriev I.V."/>
            <person name="Rokhsar D.S."/>
        </authorList>
    </citation>
    <scope>NUCLEOTIDE SEQUENCE</scope>
    <source>
        <strain evidence="4">I ESC-2004</strain>
    </source>
</reference>
<sequence>MRSPDRRRPFSARRRSRSPWSPQRRRRTSFRDRDRKRSPSLPRHRRRRSRSPRPRRDSWRNSRSKSPAYRRKSPQPVVQQEAESTVKEERRSSLSPVATQRYPASFAAESRSLSPPAKTEATSRTADYDSLEICTSVSAKKHHDQTSISFDSRFTEECDNPLSFNPKENISVGIDRNIPGNEPAVVGGQLFPEQVLITRRRGEGEVPLHKRDEFLGPQDDDLSERRVIRVSKVEAAAGLGGRDNFEVRRNVDGDERRRGKRFTSEVELHGDRDERVRVDRKPLIYATGFGDRDERMVVDRTAGSLSHRDEDLRSARGFSDRSPRRAHDLRNNLSKKRKDDAPFDARQRLSRRHESSNEGRLRDDSTRSRGKAKEEEELPDFSLRPGKGVADEWKARPDMIPKGSQYFEVTVRSILLLFNFETPSLLKG</sequence>
<dbReference type="OMA" id="REWKHDM"/>
<organism evidence="2">
    <name type="scientific">Capitella teleta</name>
    <name type="common">Polychaete worm</name>
    <dbReference type="NCBI Taxonomy" id="283909"/>
    <lineage>
        <taxon>Eukaryota</taxon>
        <taxon>Metazoa</taxon>
        <taxon>Spiralia</taxon>
        <taxon>Lophotrochozoa</taxon>
        <taxon>Annelida</taxon>
        <taxon>Polychaeta</taxon>
        <taxon>Sedentaria</taxon>
        <taxon>Scolecida</taxon>
        <taxon>Capitellidae</taxon>
        <taxon>Capitella</taxon>
    </lineage>
</organism>
<dbReference type="EMBL" id="KB300141">
    <property type="protein sequence ID" value="ELU07120.1"/>
    <property type="molecule type" value="Genomic_DNA"/>
</dbReference>
<feature type="compositionally biased region" description="Basic residues" evidence="1">
    <location>
        <begin position="9"/>
        <end position="28"/>
    </location>
</feature>
<dbReference type="AlphaFoldDB" id="R7ULP9"/>
<feature type="region of interest" description="Disordered" evidence="1">
    <location>
        <begin position="1"/>
        <end position="126"/>
    </location>
</feature>
<evidence type="ECO:0000313" key="4">
    <source>
        <dbReference type="Proteomes" id="UP000014760"/>
    </source>
</evidence>
<accession>R7ULP9</accession>
<dbReference type="EMBL" id="AMQN01007174">
    <property type="status" value="NOT_ANNOTATED_CDS"/>
    <property type="molecule type" value="Genomic_DNA"/>
</dbReference>
<reference evidence="3" key="3">
    <citation type="submission" date="2015-06" db="UniProtKB">
        <authorList>
            <consortium name="EnsemblMetazoa"/>
        </authorList>
    </citation>
    <scope>IDENTIFICATION</scope>
</reference>
<dbReference type="HOGENOM" id="CLU_641312_0_0_1"/>
<evidence type="ECO:0000313" key="2">
    <source>
        <dbReference type="EMBL" id="ELU07120.1"/>
    </source>
</evidence>
<feature type="region of interest" description="Disordered" evidence="1">
    <location>
        <begin position="303"/>
        <end position="392"/>
    </location>
</feature>
<dbReference type="OrthoDB" id="6288722at2759"/>
<dbReference type="Proteomes" id="UP000014760">
    <property type="component" value="Unassembled WGS sequence"/>
</dbReference>
<dbReference type="EnsemblMetazoa" id="CapteT189017">
    <property type="protein sequence ID" value="CapteP189017"/>
    <property type="gene ID" value="CapteG189017"/>
</dbReference>
<feature type="compositionally biased region" description="Basic residues" evidence="1">
    <location>
        <begin position="38"/>
        <end position="53"/>
    </location>
</feature>
<reference evidence="2 4" key="2">
    <citation type="journal article" date="2013" name="Nature">
        <title>Insights into bilaterian evolution from three spiralian genomes.</title>
        <authorList>
            <person name="Simakov O."/>
            <person name="Marletaz F."/>
            <person name="Cho S.J."/>
            <person name="Edsinger-Gonzales E."/>
            <person name="Havlak P."/>
            <person name="Hellsten U."/>
            <person name="Kuo D.H."/>
            <person name="Larsson T."/>
            <person name="Lv J."/>
            <person name="Arendt D."/>
            <person name="Savage R."/>
            <person name="Osoegawa K."/>
            <person name="de Jong P."/>
            <person name="Grimwood J."/>
            <person name="Chapman J.A."/>
            <person name="Shapiro H."/>
            <person name="Aerts A."/>
            <person name="Otillar R.P."/>
            <person name="Terry A.Y."/>
            <person name="Boore J.L."/>
            <person name="Grigoriev I.V."/>
            <person name="Lindberg D.R."/>
            <person name="Seaver E.C."/>
            <person name="Weisblat D.A."/>
            <person name="Putnam N.H."/>
            <person name="Rokhsar D.S."/>
        </authorList>
    </citation>
    <scope>NUCLEOTIDE SEQUENCE</scope>
    <source>
        <strain evidence="2 4">I ESC-2004</strain>
    </source>
</reference>
<proteinExistence type="predicted"/>
<gene>
    <name evidence="2" type="ORF">CAPTEDRAFT_189017</name>
</gene>
<protein>
    <submittedName>
        <fullName evidence="2 3">Uncharacterized protein</fullName>
    </submittedName>
</protein>
<evidence type="ECO:0000256" key="1">
    <source>
        <dbReference type="SAM" id="MobiDB-lite"/>
    </source>
</evidence>
<name>R7ULP9_CAPTE</name>
<feature type="compositionally biased region" description="Basic and acidic residues" evidence="1">
    <location>
        <begin position="337"/>
        <end position="374"/>
    </location>
</feature>
<feature type="compositionally biased region" description="Basic and acidic residues" evidence="1">
    <location>
        <begin position="306"/>
        <end position="330"/>
    </location>
</feature>
<keyword evidence="4" id="KW-1185">Reference proteome</keyword>